<dbReference type="AlphaFoldDB" id="A0A1S1RDR2"/>
<name>A0A1S1RDR2_9ACTN</name>
<protein>
    <recommendedName>
        <fullName evidence="1">DUF397 domain-containing protein</fullName>
    </recommendedName>
</protein>
<dbReference type="InterPro" id="IPR007278">
    <property type="entry name" value="DUF397"/>
</dbReference>
<accession>A0A1S1RDR2</accession>
<evidence type="ECO:0000313" key="3">
    <source>
        <dbReference type="Proteomes" id="UP000179627"/>
    </source>
</evidence>
<dbReference type="Proteomes" id="UP000179627">
    <property type="component" value="Unassembled WGS sequence"/>
</dbReference>
<reference evidence="3" key="1">
    <citation type="submission" date="2016-07" db="EMBL/GenBank/DDBJ databases">
        <title>Sequence Frankia sp. strain CcI1.17.</title>
        <authorList>
            <person name="Ghodhbane-Gtari F."/>
            <person name="Swanson E."/>
            <person name="Gueddou A."/>
            <person name="Morris K."/>
            <person name="Hezbri K."/>
            <person name="Ktari A."/>
            <person name="Nouioui I."/>
            <person name="Abebe-Akele F."/>
            <person name="Simpson S."/>
            <person name="Thomas K."/>
            <person name="Gtari M."/>
            <person name="Tisa L.S."/>
            <person name="Hurst S."/>
        </authorList>
    </citation>
    <scope>NUCLEOTIDE SEQUENCE [LARGE SCALE GENOMIC DNA]</scope>
    <source>
        <strain evidence="3">Cc1.17</strain>
    </source>
</reference>
<feature type="domain" description="DUF397" evidence="1">
    <location>
        <begin position="21"/>
        <end position="77"/>
    </location>
</feature>
<dbReference type="EMBL" id="MBLM01000026">
    <property type="protein sequence ID" value="OHV43891.1"/>
    <property type="molecule type" value="Genomic_DNA"/>
</dbReference>
<evidence type="ECO:0000313" key="2">
    <source>
        <dbReference type="EMBL" id="OHV43891.1"/>
    </source>
</evidence>
<proteinExistence type="predicted"/>
<keyword evidence="3" id="KW-1185">Reference proteome</keyword>
<organism evidence="2 3">
    <name type="scientific">Parafrankia colletiae</name>
    <dbReference type="NCBI Taxonomy" id="573497"/>
    <lineage>
        <taxon>Bacteria</taxon>
        <taxon>Bacillati</taxon>
        <taxon>Actinomycetota</taxon>
        <taxon>Actinomycetes</taxon>
        <taxon>Frankiales</taxon>
        <taxon>Frankiaceae</taxon>
        <taxon>Parafrankia</taxon>
    </lineage>
</organism>
<dbReference type="Pfam" id="PF04149">
    <property type="entry name" value="DUF397"/>
    <property type="match status" value="1"/>
</dbReference>
<gene>
    <name evidence="2" type="ORF">CC117_32445</name>
</gene>
<evidence type="ECO:0000259" key="1">
    <source>
        <dbReference type="Pfam" id="PF04149"/>
    </source>
</evidence>
<sequence>MRRWAASLDFELPAWGRERMAWRRASGSGDAAMEVAPLGFATAAVGVGVALRQAGWPDGPSLLFSAAEWRAFLAGVRGGEFDDLTDSGGGDAR</sequence>
<comment type="caution">
    <text evidence="2">The sequence shown here is derived from an EMBL/GenBank/DDBJ whole genome shotgun (WGS) entry which is preliminary data.</text>
</comment>